<evidence type="ECO:0000256" key="2">
    <source>
        <dbReference type="ARBA" id="ARBA00022475"/>
    </source>
</evidence>
<dbReference type="InterPro" id="IPR002797">
    <property type="entry name" value="Polysacc_synth"/>
</dbReference>
<dbReference type="Proteomes" id="UP001221924">
    <property type="component" value="Unassembled WGS sequence"/>
</dbReference>
<feature type="transmembrane region" description="Helical" evidence="6">
    <location>
        <begin position="296"/>
        <end position="320"/>
    </location>
</feature>
<feature type="transmembrane region" description="Helical" evidence="6">
    <location>
        <begin position="387"/>
        <end position="406"/>
    </location>
</feature>
<keyword evidence="2" id="KW-1003">Cell membrane</keyword>
<proteinExistence type="predicted"/>
<feature type="transmembrane region" description="Helical" evidence="6">
    <location>
        <begin position="185"/>
        <end position="204"/>
    </location>
</feature>
<dbReference type="RefSeq" id="WP_149924840.1">
    <property type="nucleotide sequence ID" value="NZ_CAXKYC010000003.1"/>
</dbReference>
<dbReference type="GO" id="GO:0005886">
    <property type="term" value="C:plasma membrane"/>
    <property type="evidence" value="ECO:0007669"/>
    <property type="project" value="UniProtKB-SubCell"/>
</dbReference>
<sequence>MEANVKRGSTSLAVKVGFWYVVSTFLAKSLSFITTPLFSRMMSESDYGEFMNFASWLTTLFIVTSLEMFNTLPRAYYDYTDEFDQYNSSVTIASCGLAVIFYGLFLISGEWIYEIVSIPIHYIHILFVVLMFQAGKQIYLARERTMYRYKSVVCISLINLIIPTVIAVILVGLLPVEYRLSGRIYGTYVPIILINLFCVLILLKKRVIFKIEHLKYAFKLSLPLFVHFFTAYLLISTNVIVTKSVQGAQAAAVVSIATSVLHILTVLFEALTGAVTTWVMDNLQQGNGKKLYHDSMFYISGLAVVAIGTILFAPEIVWILGGAKYASATPLIPFLVVAVFIQAITSLFTVILTYEKKIVKTAIFTATVAVISIVGKIVLMPKYGIDILPTINVVTFGVLFVLNYILVRKTSHCVAINIKGTVAVIMSTGVLAFFSSILYTYTLMRYIVVGTIAVVSIFIILKYRKTLLDAVKKVCKRS</sequence>
<feature type="transmembrane region" description="Helical" evidence="6">
    <location>
        <begin position="152"/>
        <end position="173"/>
    </location>
</feature>
<dbReference type="PANTHER" id="PTHR30250:SF11">
    <property type="entry name" value="O-ANTIGEN TRANSPORTER-RELATED"/>
    <property type="match status" value="1"/>
</dbReference>
<feature type="transmembrane region" description="Helical" evidence="6">
    <location>
        <begin position="12"/>
        <end position="33"/>
    </location>
</feature>
<dbReference type="Pfam" id="PF01943">
    <property type="entry name" value="Polysacc_synt"/>
    <property type="match status" value="1"/>
</dbReference>
<feature type="transmembrane region" description="Helical" evidence="6">
    <location>
        <begin position="443"/>
        <end position="463"/>
    </location>
</feature>
<dbReference type="PANTHER" id="PTHR30250">
    <property type="entry name" value="PST FAMILY PREDICTED COLANIC ACID TRANSPORTER"/>
    <property type="match status" value="1"/>
</dbReference>
<reference evidence="7" key="1">
    <citation type="submission" date="2023-03" db="EMBL/GenBank/DDBJ databases">
        <title>DFI Biobank Strains.</title>
        <authorList>
            <person name="Mostad J."/>
            <person name="Paddock L."/>
            <person name="Medina S."/>
            <person name="Waligurski E."/>
            <person name="Barat B."/>
            <person name="Smith R."/>
            <person name="Burgo V."/>
            <person name="Metcalfe C."/>
            <person name="Woodson C."/>
            <person name="Sundararajan A."/>
            <person name="Ramaswamy R."/>
            <person name="Lin H."/>
            <person name="Pamer E.G."/>
        </authorList>
    </citation>
    <scope>NUCLEOTIDE SEQUENCE</scope>
    <source>
        <strain evidence="7">DFI.9.5</strain>
    </source>
</reference>
<keyword evidence="5 6" id="KW-0472">Membrane</keyword>
<feature type="transmembrane region" description="Helical" evidence="6">
    <location>
        <begin position="111"/>
        <end position="132"/>
    </location>
</feature>
<feature type="transmembrane region" description="Helical" evidence="6">
    <location>
        <begin position="85"/>
        <end position="105"/>
    </location>
</feature>
<evidence type="ECO:0000256" key="5">
    <source>
        <dbReference type="ARBA" id="ARBA00023136"/>
    </source>
</evidence>
<dbReference type="EMBL" id="JARFID010000002">
    <property type="protein sequence ID" value="MDE8693113.1"/>
    <property type="molecule type" value="Genomic_DNA"/>
</dbReference>
<dbReference type="InterPro" id="IPR050833">
    <property type="entry name" value="Poly_Biosynth_Transport"/>
</dbReference>
<dbReference type="AlphaFoldDB" id="A0AAW6LWY9"/>
<evidence type="ECO:0000313" key="8">
    <source>
        <dbReference type="Proteomes" id="UP001221924"/>
    </source>
</evidence>
<gene>
    <name evidence="7" type="ORF">PZH42_03260</name>
</gene>
<evidence type="ECO:0000256" key="3">
    <source>
        <dbReference type="ARBA" id="ARBA00022692"/>
    </source>
</evidence>
<feature type="transmembrane region" description="Helical" evidence="6">
    <location>
        <begin position="332"/>
        <end position="354"/>
    </location>
</feature>
<comment type="caution">
    <text evidence="7">The sequence shown here is derived from an EMBL/GenBank/DDBJ whole genome shotgun (WGS) entry which is preliminary data.</text>
</comment>
<evidence type="ECO:0000256" key="6">
    <source>
        <dbReference type="SAM" id="Phobius"/>
    </source>
</evidence>
<evidence type="ECO:0000256" key="4">
    <source>
        <dbReference type="ARBA" id="ARBA00022989"/>
    </source>
</evidence>
<comment type="subcellular location">
    <subcellularLocation>
        <location evidence="1">Cell membrane</location>
        <topology evidence="1">Multi-pass membrane protein</topology>
    </subcellularLocation>
</comment>
<evidence type="ECO:0000313" key="7">
    <source>
        <dbReference type="EMBL" id="MDE8693113.1"/>
    </source>
</evidence>
<feature type="transmembrane region" description="Helical" evidence="6">
    <location>
        <begin position="53"/>
        <end position="73"/>
    </location>
</feature>
<feature type="transmembrane region" description="Helical" evidence="6">
    <location>
        <begin position="418"/>
        <end position="437"/>
    </location>
</feature>
<keyword evidence="3 6" id="KW-0812">Transmembrane</keyword>
<accession>A0AAW6LWY9</accession>
<name>A0AAW6LWY9_9BACE</name>
<organism evidence="7 8">
    <name type="scientific">Bacteroides cellulosilyticus</name>
    <dbReference type="NCBI Taxonomy" id="246787"/>
    <lineage>
        <taxon>Bacteria</taxon>
        <taxon>Pseudomonadati</taxon>
        <taxon>Bacteroidota</taxon>
        <taxon>Bacteroidia</taxon>
        <taxon>Bacteroidales</taxon>
        <taxon>Bacteroidaceae</taxon>
        <taxon>Bacteroides</taxon>
    </lineage>
</organism>
<protein>
    <submittedName>
        <fullName evidence="7">Oligosaccharide flippase family protein</fullName>
    </submittedName>
</protein>
<evidence type="ECO:0000256" key="1">
    <source>
        <dbReference type="ARBA" id="ARBA00004651"/>
    </source>
</evidence>
<feature type="transmembrane region" description="Helical" evidence="6">
    <location>
        <begin position="216"/>
        <end position="235"/>
    </location>
</feature>
<feature type="transmembrane region" description="Helical" evidence="6">
    <location>
        <begin position="247"/>
        <end position="275"/>
    </location>
</feature>
<keyword evidence="4 6" id="KW-1133">Transmembrane helix</keyword>
<feature type="transmembrane region" description="Helical" evidence="6">
    <location>
        <begin position="361"/>
        <end position="381"/>
    </location>
</feature>